<dbReference type="GO" id="GO:0003677">
    <property type="term" value="F:DNA binding"/>
    <property type="evidence" value="ECO:0007669"/>
    <property type="project" value="UniProtKB-KW"/>
</dbReference>
<dbReference type="GO" id="GO:0003700">
    <property type="term" value="F:DNA-binding transcription factor activity"/>
    <property type="evidence" value="ECO:0007669"/>
    <property type="project" value="InterPro"/>
</dbReference>
<keyword evidence="3" id="KW-0804">Transcription</keyword>
<dbReference type="PANTHER" id="PTHR43537:SF45">
    <property type="entry name" value="GNTR FAMILY REGULATORY PROTEIN"/>
    <property type="match status" value="1"/>
</dbReference>
<dbReference type="SUPFAM" id="SSF46785">
    <property type="entry name" value="Winged helix' DNA-binding domain"/>
    <property type="match status" value="1"/>
</dbReference>
<keyword evidence="7" id="KW-1185">Reference proteome</keyword>
<dbReference type="Proteomes" id="UP000057737">
    <property type="component" value="Unassembled WGS sequence"/>
</dbReference>
<dbReference type="SUPFAM" id="SSF48008">
    <property type="entry name" value="GntR ligand-binding domain-like"/>
    <property type="match status" value="1"/>
</dbReference>
<evidence type="ECO:0000256" key="1">
    <source>
        <dbReference type="ARBA" id="ARBA00023015"/>
    </source>
</evidence>
<dbReference type="InterPro" id="IPR036388">
    <property type="entry name" value="WH-like_DNA-bd_sf"/>
</dbReference>
<dbReference type="RefSeq" id="WP_066510932.1">
    <property type="nucleotide sequence ID" value="NZ_LNCU01000089.1"/>
</dbReference>
<evidence type="ECO:0000256" key="3">
    <source>
        <dbReference type="ARBA" id="ARBA00023163"/>
    </source>
</evidence>
<dbReference type="Pfam" id="PF07729">
    <property type="entry name" value="FCD"/>
    <property type="match status" value="1"/>
</dbReference>
<dbReference type="SMART" id="SM00345">
    <property type="entry name" value="HTH_GNTR"/>
    <property type="match status" value="1"/>
</dbReference>
<gene>
    <name evidence="6" type="ORF">AS156_12895</name>
</gene>
<dbReference type="PRINTS" id="PR00035">
    <property type="entry name" value="HTHGNTR"/>
</dbReference>
<reference evidence="6 7" key="1">
    <citation type="submission" date="2015-11" db="EMBL/GenBank/DDBJ databases">
        <title>Draft Genome Sequence of the Strain BR 10303 (Bradyrhizobium sp.) isolated from nodules of Centrolobium paraense.</title>
        <authorList>
            <person name="Zelli J.E."/>
            <person name="Simoes-Araujo J.L."/>
            <person name="Barauna A.C."/>
            <person name="Silva K."/>
        </authorList>
    </citation>
    <scope>NUCLEOTIDE SEQUENCE [LARGE SCALE GENOMIC DNA]</scope>
    <source>
        <strain evidence="6 7">BR 10303</strain>
    </source>
</reference>
<dbReference type="PANTHER" id="PTHR43537">
    <property type="entry name" value="TRANSCRIPTIONAL REGULATOR, GNTR FAMILY"/>
    <property type="match status" value="1"/>
</dbReference>
<evidence type="ECO:0000259" key="5">
    <source>
        <dbReference type="PROSITE" id="PS50949"/>
    </source>
</evidence>
<protein>
    <submittedName>
        <fullName evidence="6">GntR family transcriptional regulator</fullName>
    </submittedName>
</protein>
<feature type="domain" description="HTH gntR-type" evidence="5">
    <location>
        <begin position="45"/>
        <end position="112"/>
    </location>
</feature>
<dbReference type="AlphaFoldDB" id="A0A109JM82"/>
<dbReference type="InterPro" id="IPR011711">
    <property type="entry name" value="GntR_C"/>
</dbReference>
<dbReference type="PROSITE" id="PS50949">
    <property type="entry name" value="HTH_GNTR"/>
    <property type="match status" value="1"/>
</dbReference>
<proteinExistence type="predicted"/>
<dbReference type="InterPro" id="IPR008920">
    <property type="entry name" value="TF_FadR/GntR_C"/>
</dbReference>
<evidence type="ECO:0000256" key="2">
    <source>
        <dbReference type="ARBA" id="ARBA00023125"/>
    </source>
</evidence>
<organism evidence="6 7">
    <name type="scientific">Bradyrhizobium macuxiense</name>
    <dbReference type="NCBI Taxonomy" id="1755647"/>
    <lineage>
        <taxon>Bacteria</taxon>
        <taxon>Pseudomonadati</taxon>
        <taxon>Pseudomonadota</taxon>
        <taxon>Alphaproteobacteria</taxon>
        <taxon>Hyphomicrobiales</taxon>
        <taxon>Nitrobacteraceae</taxon>
        <taxon>Bradyrhizobium</taxon>
    </lineage>
</organism>
<dbReference type="Gene3D" id="1.20.120.530">
    <property type="entry name" value="GntR ligand-binding domain-like"/>
    <property type="match status" value="1"/>
</dbReference>
<dbReference type="SMART" id="SM00895">
    <property type="entry name" value="FCD"/>
    <property type="match status" value="1"/>
</dbReference>
<evidence type="ECO:0000256" key="4">
    <source>
        <dbReference type="SAM" id="MobiDB-lite"/>
    </source>
</evidence>
<comment type="caution">
    <text evidence="6">The sequence shown here is derived from an EMBL/GenBank/DDBJ whole genome shotgun (WGS) entry which is preliminary data.</text>
</comment>
<dbReference type="Pfam" id="PF00392">
    <property type="entry name" value="GntR"/>
    <property type="match status" value="1"/>
</dbReference>
<dbReference type="InterPro" id="IPR036390">
    <property type="entry name" value="WH_DNA-bd_sf"/>
</dbReference>
<evidence type="ECO:0000313" key="7">
    <source>
        <dbReference type="Proteomes" id="UP000057737"/>
    </source>
</evidence>
<dbReference type="CDD" id="cd07377">
    <property type="entry name" value="WHTH_GntR"/>
    <property type="match status" value="1"/>
</dbReference>
<dbReference type="EMBL" id="LNCU01000089">
    <property type="protein sequence ID" value="KWV51466.1"/>
    <property type="molecule type" value="Genomic_DNA"/>
</dbReference>
<dbReference type="OrthoDB" id="9806293at2"/>
<sequence>MADSSKRSGTARAALAASNRPRRKSAATSEKSRTSKQAPFLQNDVTLTDRAYAELEELIVTLQLSPGTALSELVLAQRLGIGRTPIREALQRLSRDGLVNILARRGVLVSEIDLRAQLRLLEVRRELERLMARGAAERATSEQRAQFTEIASGMRQASDKSDDLLFMRLDQKFNTLVSAASRNEFASRAMGLMHGLSRRFWYQHYKEAADLPLAARLHAEVAEAIAEHRVDPAGEASDRLIDYIESFARSTL</sequence>
<dbReference type="InterPro" id="IPR000524">
    <property type="entry name" value="Tscrpt_reg_HTH_GntR"/>
</dbReference>
<accession>A0A109JM82</accession>
<keyword evidence="1" id="KW-0805">Transcription regulation</keyword>
<keyword evidence="2" id="KW-0238">DNA-binding</keyword>
<feature type="region of interest" description="Disordered" evidence="4">
    <location>
        <begin position="1"/>
        <end position="37"/>
    </location>
</feature>
<evidence type="ECO:0000313" key="6">
    <source>
        <dbReference type="EMBL" id="KWV51466.1"/>
    </source>
</evidence>
<name>A0A109JM82_9BRAD</name>
<dbReference type="Gene3D" id="1.10.10.10">
    <property type="entry name" value="Winged helix-like DNA-binding domain superfamily/Winged helix DNA-binding domain"/>
    <property type="match status" value="1"/>
</dbReference>